<gene>
    <name evidence="2" type="ORF">GCM10012275_25350</name>
</gene>
<dbReference type="Proteomes" id="UP000637578">
    <property type="component" value="Unassembled WGS sequence"/>
</dbReference>
<dbReference type="EMBL" id="BMMK01000010">
    <property type="protein sequence ID" value="GGM53299.1"/>
    <property type="molecule type" value="Genomic_DNA"/>
</dbReference>
<organism evidence="2 3">
    <name type="scientific">Longimycelium tulufanense</name>
    <dbReference type="NCBI Taxonomy" id="907463"/>
    <lineage>
        <taxon>Bacteria</taxon>
        <taxon>Bacillati</taxon>
        <taxon>Actinomycetota</taxon>
        <taxon>Actinomycetes</taxon>
        <taxon>Pseudonocardiales</taxon>
        <taxon>Pseudonocardiaceae</taxon>
        <taxon>Longimycelium</taxon>
    </lineage>
</organism>
<accession>A0A8J3CB47</accession>
<evidence type="ECO:0000313" key="2">
    <source>
        <dbReference type="EMBL" id="GGM53299.1"/>
    </source>
</evidence>
<comment type="caution">
    <text evidence="2">The sequence shown here is derived from an EMBL/GenBank/DDBJ whole genome shotgun (WGS) entry which is preliminary data.</text>
</comment>
<reference evidence="2" key="1">
    <citation type="journal article" date="2014" name="Int. J. Syst. Evol. Microbiol.">
        <title>Complete genome sequence of Corynebacterium casei LMG S-19264T (=DSM 44701T), isolated from a smear-ripened cheese.</title>
        <authorList>
            <consortium name="US DOE Joint Genome Institute (JGI-PGF)"/>
            <person name="Walter F."/>
            <person name="Albersmeier A."/>
            <person name="Kalinowski J."/>
            <person name="Ruckert C."/>
        </authorList>
    </citation>
    <scope>NUCLEOTIDE SEQUENCE</scope>
    <source>
        <strain evidence="2">CGMCC 4.5737</strain>
    </source>
</reference>
<reference evidence="2" key="2">
    <citation type="submission" date="2020-09" db="EMBL/GenBank/DDBJ databases">
        <authorList>
            <person name="Sun Q."/>
            <person name="Zhou Y."/>
        </authorList>
    </citation>
    <scope>NUCLEOTIDE SEQUENCE</scope>
    <source>
        <strain evidence="2">CGMCC 4.5737</strain>
    </source>
</reference>
<keyword evidence="3" id="KW-1185">Reference proteome</keyword>
<name>A0A8J3CB47_9PSEU</name>
<evidence type="ECO:0000313" key="3">
    <source>
        <dbReference type="Proteomes" id="UP000637578"/>
    </source>
</evidence>
<feature type="region of interest" description="Disordered" evidence="1">
    <location>
        <begin position="92"/>
        <end position="119"/>
    </location>
</feature>
<proteinExistence type="predicted"/>
<evidence type="ECO:0000256" key="1">
    <source>
        <dbReference type="SAM" id="MobiDB-lite"/>
    </source>
</evidence>
<protein>
    <submittedName>
        <fullName evidence="2">Uncharacterized protein</fullName>
    </submittedName>
</protein>
<dbReference type="AlphaFoldDB" id="A0A8J3CB47"/>
<sequence>MINAFGKRPPPRSWLKGKDEGVARPIALVCHSTGSGTDPCRPRRGQHLRWPDHCDRVGEPAVDSGGLSPSWATPPGTSVFRGHDRYFANSVIAAGPLPSGPGEPGTPHAGQNLPGRLGR</sequence>